<proteinExistence type="predicted"/>
<sequence length="94" mass="10919">MIAKCGGNKKFRESYFLIRAGDKVPFVRNTVVDKKQIFKLNNTMIPKLYLSPEKPSDIPEQIYENIVKEIITDSKPAIRTINKEKFIKLNTECK</sequence>
<evidence type="ECO:0000313" key="1">
    <source>
        <dbReference type="EMBL" id="AXH01278.1"/>
    </source>
</evidence>
<organism evidence="1">
    <name type="scientific">Streptococcus pneumoniae</name>
    <dbReference type="NCBI Taxonomy" id="1313"/>
    <lineage>
        <taxon>Bacteria</taxon>
        <taxon>Bacillati</taxon>
        <taxon>Bacillota</taxon>
        <taxon>Bacilli</taxon>
        <taxon>Lactobacillales</taxon>
        <taxon>Streptococcaceae</taxon>
        <taxon>Streptococcus</taxon>
    </lineage>
</organism>
<dbReference type="AlphaFoldDB" id="A0A384ZZX0"/>
<name>A0A384ZZX0_STREE</name>
<reference evidence="1" key="1">
    <citation type="journal article" date="2018" name="Front. Microbiol.">
        <title>Genome Sequencing Reveals a Large and Diverse Repertoire of Antimicrobial Peptides.</title>
        <authorList>
            <person name="Rezaei Javan R."/>
            <person name="van Tonder A.J."/>
            <person name="King J.P."/>
            <person name="Harrold C.L."/>
            <person name="Brueggemann A.B."/>
        </authorList>
    </citation>
    <scope>NUCLEOTIDE SEQUENCE</scope>
    <source>
        <strain evidence="1">UoS3138</strain>
    </source>
</reference>
<protein>
    <submittedName>
        <fullName evidence="1">Uncharacterized protein</fullName>
    </submittedName>
</protein>
<gene>
    <name evidence="1" type="primary">slhX2</name>
    <name evidence="1" type="ORF">streptolancidinH_00008</name>
</gene>
<accession>A0A384ZZX0</accession>
<dbReference type="EMBL" id="MF990790">
    <property type="protein sequence ID" value="AXH01278.1"/>
    <property type="molecule type" value="Genomic_DNA"/>
</dbReference>